<dbReference type="InterPro" id="IPR005845">
    <property type="entry name" value="A-D-PHexomutase_a/b/a-II"/>
</dbReference>
<comment type="caution">
    <text evidence="16">The sequence shown here is derived from an EMBL/GenBank/DDBJ whole genome shotgun (WGS) entry which is preliminary data.</text>
</comment>
<evidence type="ECO:0000256" key="7">
    <source>
        <dbReference type="ARBA" id="ARBA00022723"/>
    </source>
</evidence>
<dbReference type="CDD" id="cd03089">
    <property type="entry name" value="PMM_PGM"/>
    <property type="match status" value="1"/>
</dbReference>
<dbReference type="Pfam" id="PF02878">
    <property type="entry name" value="PGM_PMM_I"/>
    <property type="match status" value="1"/>
</dbReference>
<dbReference type="EC" id="5.4.2.8" evidence="5"/>
<evidence type="ECO:0000256" key="3">
    <source>
        <dbReference type="ARBA" id="ARBA00004699"/>
    </source>
</evidence>
<dbReference type="InterPro" id="IPR016055">
    <property type="entry name" value="A-D-PHexomutase_a/b/a-I/II/III"/>
</dbReference>
<gene>
    <name evidence="16" type="ORF">GCM10007167_27840</name>
</gene>
<dbReference type="SUPFAM" id="SSF55957">
    <property type="entry name" value="Phosphoglucomutase, C-terminal domain"/>
    <property type="match status" value="1"/>
</dbReference>
<sequence length="786" mass="83300">MSETETGHAHAIAAQLGRAMPWVAGLCVVLALWFAYASWQLFRDDARRAAITHARNAAVDAAHAALTTERRRLTEKLALPSMQAALAAGDLASASRQLAAGWKASEATVLPPDLEGEYAALATVREPGRYGRLMVLEAALAQNGIAVAVIRGGKGSELALAAPATAGGRIAGLAFVRLPLARIAAGIEQGEVADHSYLALRQGTHTIVERGDRELADGAEALAAKIPGTELRVAAAVPDQAGGPLGLDALGTSIAAVVFLLLAWVAWRLPHWLARRGGAPVEETEAPTLAEAGLAPAADTAAPSPTGPPPMPSAAPAVSEPASHPAAYDIDRGIFRAYDIRGIVGQSLDANVARLVGQAIGTLMHEQGLTDIVVGRDGRLSGPALVDGLVAGLRRAGRNVIDIGVAPTPVVYFAAYHLRAGSCVAVTGSHNPPDYNGFKVVVGGETLSGDTIVDLYERIAGNRLHESPTLGTLAQRDVGEDYVERIASDIQLERPLKVVVDAGNGVAGDIGPRVLRAIGAEVIPLFCEIDGSFPNHHPDPSEPENLRDLAKMVETLDADLGVAFDGDGDRLGVITRQGVNVFPDRLLMLFAADVLERNPGAQIIFDVKCTGRLPGYILRHGGSPLMWKTGHSLIKAKMRETEAELAGEMSGHFFFRERWYGFDDGIYAAARLLEILAARPQTPSETLAALPDGISTPEIKVPAPHGDPHAFVERFREAARFEGGRLSTIDGLRVDFPDGWGLIRASNTTPVLVLRFDADSPQALARIQTDFRTQLRALQPDLELPF</sequence>
<feature type="domain" description="Alpha-D-phosphohexomutase alpha/beta/alpha" evidence="13">
    <location>
        <begin position="334"/>
        <end position="461"/>
    </location>
</feature>
<feature type="region of interest" description="Disordered" evidence="10">
    <location>
        <begin position="298"/>
        <end position="322"/>
    </location>
</feature>
<dbReference type="InterPro" id="IPR036900">
    <property type="entry name" value="A-D-PHexomutase_C_sf"/>
</dbReference>
<dbReference type="Pfam" id="PF00408">
    <property type="entry name" value="PGM_PMM_IV"/>
    <property type="match status" value="1"/>
</dbReference>
<feature type="transmembrane region" description="Helical" evidence="11">
    <location>
        <begin position="249"/>
        <end position="267"/>
    </location>
</feature>
<dbReference type="GO" id="GO:0004615">
    <property type="term" value="F:phosphomannomutase activity"/>
    <property type="evidence" value="ECO:0007669"/>
    <property type="project" value="UniProtKB-EC"/>
</dbReference>
<evidence type="ECO:0000256" key="4">
    <source>
        <dbReference type="ARBA" id="ARBA00010231"/>
    </source>
</evidence>
<dbReference type="PANTHER" id="PTHR43771:SF2">
    <property type="entry name" value="PHOSPHOMANNOMUTASE_PHOSPHOGLUCOMUTASE"/>
    <property type="match status" value="1"/>
</dbReference>
<dbReference type="SUPFAM" id="SSF53738">
    <property type="entry name" value="Phosphoglucomutase, first 3 domains"/>
    <property type="match status" value="3"/>
</dbReference>
<dbReference type="Pfam" id="PF02879">
    <property type="entry name" value="PGM_PMM_II"/>
    <property type="match status" value="1"/>
</dbReference>
<dbReference type="Gene3D" id="3.40.120.10">
    <property type="entry name" value="Alpha-D-Glucose-1,6-Bisphosphate, subunit A, domain 3"/>
    <property type="match status" value="3"/>
</dbReference>
<evidence type="ECO:0000256" key="5">
    <source>
        <dbReference type="ARBA" id="ARBA00012730"/>
    </source>
</evidence>
<evidence type="ECO:0000256" key="11">
    <source>
        <dbReference type="SAM" id="Phobius"/>
    </source>
</evidence>
<accession>A0A918ZCM1</accession>
<feature type="domain" description="Alpha-D-phosphohexomutase alpha/beta/alpha" evidence="15">
    <location>
        <begin position="583"/>
        <end position="691"/>
    </location>
</feature>
<proteinExistence type="inferred from homology"/>
<evidence type="ECO:0000256" key="1">
    <source>
        <dbReference type="ARBA" id="ARBA00000586"/>
    </source>
</evidence>
<dbReference type="InterPro" id="IPR005843">
    <property type="entry name" value="A-D-PHexomutase_C"/>
</dbReference>
<comment type="cofactor">
    <cofactor evidence="2">
        <name>Mg(2+)</name>
        <dbReference type="ChEBI" id="CHEBI:18420"/>
    </cofactor>
</comment>
<keyword evidence="6" id="KW-0597">Phosphoprotein</keyword>
<evidence type="ECO:0000259" key="15">
    <source>
        <dbReference type="Pfam" id="PF02880"/>
    </source>
</evidence>
<feature type="transmembrane region" description="Helical" evidence="11">
    <location>
        <begin position="20"/>
        <end position="39"/>
    </location>
</feature>
<dbReference type="RefSeq" id="WP_146474072.1">
    <property type="nucleotide sequence ID" value="NZ_BNCF01000024.1"/>
</dbReference>
<dbReference type="Gene3D" id="3.30.310.50">
    <property type="entry name" value="Alpha-D-phosphohexomutase, C-terminal domain"/>
    <property type="match status" value="1"/>
</dbReference>
<dbReference type="OrthoDB" id="9803322at2"/>
<dbReference type="PRINTS" id="PR00509">
    <property type="entry name" value="PGMPMM"/>
</dbReference>
<evidence type="ECO:0000313" key="17">
    <source>
        <dbReference type="Proteomes" id="UP000636453"/>
    </source>
</evidence>
<keyword evidence="11" id="KW-1133">Transmembrane helix</keyword>
<dbReference type="EMBL" id="BNCF01000024">
    <property type="protein sequence ID" value="GHE44609.1"/>
    <property type="molecule type" value="Genomic_DNA"/>
</dbReference>
<evidence type="ECO:0000259" key="14">
    <source>
        <dbReference type="Pfam" id="PF02879"/>
    </source>
</evidence>
<dbReference type="InterPro" id="IPR005841">
    <property type="entry name" value="Alpha-D-phosphohexomutase_SF"/>
</dbReference>
<dbReference type="AlphaFoldDB" id="A0A918ZCM1"/>
<keyword evidence="17" id="KW-1185">Reference proteome</keyword>
<feature type="domain" description="Alpha-D-phosphohexomutase alpha/beta/alpha" evidence="14">
    <location>
        <begin position="481"/>
        <end position="578"/>
    </location>
</feature>
<comment type="pathway">
    <text evidence="3">Nucleotide-sugar biosynthesis; GDP-alpha-D-mannose biosynthesis; alpha-D-mannose 1-phosphate from D-fructose 6-phosphate: step 2/2.</text>
</comment>
<dbReference type="Proteomes" id="UP000636453">
    <property type="component" value="Unassembled WGS sequence"/>
</dbReference>
<evidence type="ECO:0000256" key="6">
    <source>
        <dbReference type="ARBA" id="ARBA00022553"/>
    </source>
</evidence>
<comment type="catalytic activity">
    <reaction evidence="1">
        <text>alpha-D-mannose 1-phosphate = D-mannose 6-phosphate</text>
        <dbReference type="Rhea" id="RHEA:11140"/>
        <dbReference type="ChEBI" id="CHEBI:58409"/>
        <dbReference type="ChEBI" id="CHEBI:58735"/>
        <dbReference type="EC" id="5.4.2.8"/>
    </reaction>
</comment>
<dbReference type="Pfam" id="PF02880">
    <property type="entry name" value="PGM_PMM_III"/>
    <property type="match status" value="1"/>
</dbReference>
<keyword evidence="11" id="KW-0472">Membrane</keyword>
<comment type="similarity">
    <text evidence="4">Belongs to the phosphohexose mutase family.</text>
</comment>
<evidence type="ECO:0000256" key="2">
    <source>
        <dbReference type="ARBA" id="ARBA00001946"/>
    </source>
</evidence>
<evidence type="ECO:0000259" key="12">
    <source>
        <dbReference type="Pfam" id="PF00408"/>
    </source>
</evidence>
<dbReference type="InterPro" id="IPR005844">
    <property type="entry name" value="A-D-PHexomutase_a/b/a-I"/>
</dbReference>
<evidence type="ECO:0000313" key="16">
    <source>
        <dbReference type="EMBL" id="GHE44609.1"/>
    </source>
</evidence>
<keyword evidence="9" id="KW-0413">Isomerase</keyword>
<organism evidence="16 17">
    <name type="scientific">Vulcaniibacterium thermophilum</name>
    <dbReference type="NCBI Taxonomy" id="1169913"/>
    <lineage>
        <taxon>Bacteria</taxon>
        <taxon>Pseudomonadati</taxon>
        <taxon>Pseudomonadota</taxon>
        <taxon>Gammaproteobacteria</taxon>
        <taxon>Lysobacterales</taxon>
        <taxon>Lysobacteraceae</taxon>
        <taxon>Vulcaniibacterium</taxon>
    </lineage>
</organism>
<reference evidence="16" key="2">
    <citation type="submission" date="2020-09" db="EMBL/GenBank/DDBJ databases">
        <authorList>
            <person name="Sun Q."/>
            <person name="Kim S."/>
        </authorList>
    </citation>
    <scope>NUCLEOTIDE SEQUENCE</scope>
    <source>
        <strain evidence="16">KCTC 32020</strain>
    </source>
</reference>
<dbReference type="PANTHER" id="PTHR43771">
    <property type="entry name" value="PHOSPHOMANNOMUTASE"/>
    <property type="match status" value="1"/>
</dbReference>
<keyword evidence="11" id="KW-0812">Transmembrane</keyword>
<dbReference type="GO" id="GO:0046872">
    <property type="term" value="F:metal ion binding"/>
    <property type="evidence" value="ECO:0007669"/>
    <property type="project" value="UniProtKB-KW"/>
</dbReference>
<name>A0A918ZCM1_9GAMM</name>
<evidence type="ECO:0000256" key="10">
    <source>
        <dbReference type="SAM" id="MobiDB-lite"/>
    </source>
</evidence>
<dbReference type="InterPro" id="IPR005846">
    <property type="entry name" value="A-D-PHexomutase_a/b/a-III"/>
</dbReference>
<evidence type="ECO:0000259" key="13">
    <source>
        <dbReference type="Pfam" id="PF02878"/>
    </source>
</evidence>
<reference evidence="16" key="1">
    <citation type="journal article" date="2014" name="Int. J. Syst. Evol. Microbiol.">
        <title>Complete genome sequence of Corynebacterium casei LMG S-19264T (=DSM 44701T), isolated from a smear-ripened cheese.</title>
        <authorList>
            <consortium name="US DOE Joint Genome Institute (JGI-PGF)"/>
            <person name="Walter F."/>
            <person name="Albersmeier A."/>
            <person name="Kalinowski J."/>
            <person name="Ruckert C."/>
        </authorList>
    </citation>
    <scope>NUCLEOTIDE SEQUENCE</scope>
    <source>
        <strain evidence="16">KCTC 32020</strain>
    </source>
</reference>
<dbReference type="GO" id="GO:0005975">
    <property type="term" value="P:carbohydrate metabolic process"/>
    <property type="evidence" value="ECO:0007669"/>
    <property type="project" value="InterPro"/>
</dbReference>
<feature type="domain" description="Alpha-D-phosphohexomutase C-terminal" evidence="12">
    <location>
        <begin position="699"/>
        <end position="772"/>
    </location>
</feature>
<keyword evidence="7" id="KW-0479">Metal-binding</keyword>
<evidence type="ECO:0000256" key="9">
    <source>
        <dbReference type="ARBA" id="ARBA00023235"/>
    </source>
</evidence>
<protein>
    <recommendedName>
        <fullName evidence="5">phosphomannomutase</fullName>
        <ecNumber evidence="5">5.4.2.8</ecNumber>
    </recommendedName>
</protein>
<evidence type="ECO:0000256" key="8">
    <source>
        <dbReference type="ARBA" id="ARBA00022842"/>
    </source>
</evidence>
<keyword evidence="8" id="KW-0460">Magnesium</keyword>